<dbReference type="InterPro" id="IPR013815">
    <property type="entry name" value="ATP_grasp_subdomain_1"/>
</dbReference>
<keyword evidence="8" id="KW-0479">Metal-binding</keyword>
<evidence type="ECO:0000256" key="2">
    <source>
        <dbReference type="ARBA" id="ARBA00002988"/>
    </source>
</evidence>
<evidence type="ECO:0000256" key="13">
    <source>
        <dbReference type="ARBA" id="ARBA00033470"/>
    </source>
</evidence>
<evidence type="ECO:0000259" key="15">
    <source>
        <dbReference type="Pfam" id="PF00391"/>
    </source>
</evidence>
<evidence type="ECO:0000256" key="14">
    <source>
        <dbReference type="ARBA" id="ARBA00047700"/>
    </source>
</evidence>
<dbReference type="InterPro" id="IPR008279">
    <property type="entry name" value="PEP-util_enz_mobile_dom"/>
</dbReference>
<evidence type="ECO:0000256" key="11">
    <source>
        <dbReference type="ARBA" id="ARBA00022840"/>
    </source>
</evidence>
<evidence type="ECO:0000256" key="8">
    <source>
        <dbReference type="ARBA" id="ARBA00022723"/>
    </source>
</evidence>
<evidence type="ECO:0000256" key="12">
    <source>
        <dbReference type="ARBA" id="ARBA00022842"/>
    </source>
</evidence>
<dbReference type="Gene3D" id="3.30.470.20">
    <property type="entry name" value="ATP-grasp fold, B domain"/>
    <property type="match status" value="1"/>
</dbReference>
<dbReference type="UniPathway" id="UPA00138"/>
<comment type="similarity">
    <text evidence="4">Belongs to the PEP-utilizing enzyme family.</text>
</comment>
<keyword evidence="9" id="KW-0547">Nucleotide-binding</keyword>
<evidence type="ECO:0000256" key="4">
    <source>
        <dbReference type="ARBA" id="ARBA00007837"/>
    </source>
</evidence>
<comment type="function">
    <text evidence="2">Catalyzes the phosphorylation of pyruvate to phosphoenolpyruvate.</text>
</comment>
<dbReference type="EC" id="2.7.9.2" evidence="5"/>
<dbReference type="Pfam" id="PF00391">
    <property type="entry name" value="PEP-utilizers"/>
    <property type="match status" value="1"/>
</dbReference>
<keyword evidence="10" id="KW-0418">Kinase</keyword>
<comment type="catalytic activity">
    <reaction evidence="14">
        <text>pyruvate + ATP + H2O = phosphoenolpyruvate + AMP + phosphate + 2 H(+)</text>
        <dbReference type="Rhea" id="RHEA:11364"/>
        <dbReference type="ChEBI" id="CHEBI:15361"/>
        <dbReference type="ChEBI" id="CHEBI:15377"/>
        <dbReference type="ChEBI" id="CHEBI:15378"/>
        <dbReference type="ChEBI" id="CHEBI:30616"/>
        <dbReference type="ChEBI" id="CHEBI:43474"/>
        <dbReference type="ChEBI" id="CHEBI:58702"/>
        <dbReference type="ChEBI" id="CHEBI:456215"/>
        <dbReference type="EC" id="2.7.9.2"/>
    </reaction>
</comment>
<evidence type="ECO:0000256" key="10">
    <source>
        <dbReference type="ARBA" id="ARBA00022777"/>
    </source>
</evidence>
<gene>
    <name evidence="17" type="ORF">N47_J04540</name>
</gene>
<dbReference type="PANTHER" id="PTHR43030:SF1">
    <property type="entry name" value="PHOSPHOENOLPYRUVATE SYNTHASE"/>
    <property type="match status" value="1"/>
</dbReference>
<comment type="pathway">
    <text evidence="3">Carbohydrate biosynthesis; gluconeogenesis.</text>
</comment>
<dbReference type="SUPFAM" id="SSF52009">
    <property type="entry name" value="Phosphohistidine domain"/>
    <property type="match status" value="1"/>
</dbReference>
<evidence type="ECO:0000313" key="17">
    <source>
        <dbReference type="EMBL" id="CBX29473.1"/>
    </source>
</evidence>
<evidence type="ECO:0000256" key="6">
    <source>
        <dbReference type="ARBA" id="ARBA00021623"/>
    </source>
</evidence>
<dbReference type="GO" id="GO:0046872">
    <property type="term" value="F:metal ion binding"/>
    <property type="evidence" value="ECO:0007669"/>
    <property type="project" value="UniProtKB-KW"/>
</dbReference>
<dbReference type="InterPro" id="IPR006319">
    <property type="entry name" value="PEP_synth"/>
</dbReference>
<keyword evidence="12" id="KW-0460">Magnesium</keyword>
<dbReference type="Gene3D" id="3.50.30.10">
    <property type="entry name" value="Phosphohistidine domain"/>
    <property type="match status" value="1"/>
</dbReference>
<comment type="cofactor">
    <cofactor evidence="1">
        <name>Mg(2+)</name>
        <dbReference type="ChEBI" id="CHEBI:18420"/>
    </cofactor>
</comment>
<dbReference type="AlphaFoldDB" id="E1YFX9"/>
<dbReference type="GO" id="GO:0008986">
    <property type="term" value="F:pyruvate, water dikinase activity"/>
    <property type="evidence" value="ECO:0007669"/>
    <property type="project" value="UniProtKB-EC"/>
</dbReference>
<evidence type="ECO:0000256" key="9">
    <source>
        <dbReference type="ARBA" id="ARBA00022741"/>
    </source>
</evidence>
<keyword evidence="11" id="KW-0067">ATP-binding</keyword>
<proteinExistence type="inferred from homology"/>
<name>E1YFX9_9BACT</name>
<dbReference type="GO" id="GO:0006094">
    <property type="term" value="P:gluconeogenesis"/>
    <property type="evidence" value="ECO:0007669"/>
    <property type="project" value="UniProtKB-UniPathway"/>
</dbReference>
<accession>E1YFX9</accession>
<sequence>MSDLFRFKYSCFKMLLDSNAEFLKVISDIEEKLQGQQVFGMSYVRSRSAKAVFHALRMVKNLDDLSGHRCSSLFETFEKINSNINEILKKKKEDIPSENILPYSLINAEMADWVGGKNANLGEVLNKAGLPIPNGFAIAIRAFKSFMLKTGLFDQVSKKKMEIDPDNPETIKTISEDIRQLIISTKLSPEIEEAIMLAYGKLVESATGDKSLFMVSMRSSAIGEDSELSAAGQYLSKLNVPKEQIIKAYKEIAASLYTPQAITYRLNKGIRDEDIGMSVGCLQMVESVASGIMYSRNPLNLLEKNVIITAVLGLGPFAVSGVVTPDSYTVDKNGQIISAEISQKTIKLVSKPGGGLMEIPVDNSIRHKPCLLPEHVRILADYAHKLEDHYGCSQDIEWALDTNGQIIILQSRPLRAEQFGKTIPITPVLTEYPLLIEKGMTVSGGVGIGPAFLVASDNDLMNFPDGSVLIARHSSPKLVMAMKKARAIVTDIGNIAGHMASLAREFAVPTIVNANVATTTIPTGMEITVDAYSGRVYQGRVTELESFQNPNQFPMKNTPVYNILREVSDWIVPLNLMDARSPNFTPDFCKSLHDISRLVHEFSYSEMFKLSDFVSDRKGMAFKLKGSIPLDLYVIDLGGGLTENNPDHKDISPDNIASVPFKALLEGIMHKDFQQTQLRPVEFKGLLSVMREQMLSPPSVVERFGDRSYALISDKYLNFSSRVGYHYSILDCYCSQTVNMNYITFSFKGGAADDIRRNRRVRAIALILQSSDFTVEVTGDKVDARYQKHESALIEQKLDMVGRLLQFTRQMDMLMANEASVDTVAKNFLSGNYSF</sequence>
<dbReference type="EMBL" id="FR695872">
    <property type="protein sequence ID" value="CBX29473.1"/>
    <property type="molecule type" value="Genomic_DNA"/>
</dbReference>
<protein>
    <recommendedName>
        <fullName evidence="6">Phosphoenolpyruvate synthase</fullName>
        <ecNumber evidence="5">2.7.9.2</ecNumber>
    </recommendedName>
    <alternativeName>
        <fullName evidence="13">Pyruvate, water dikinase</fullName>
    </alternativeName>
</protein>
<dbReference type="PANTHER" id="PTHR43030">
    <property type="entry name" value="PHOSPHOENOLPYRUVATE SYNTHASE"/>
    <property type="match status" value="1"/>
</dbReference>
<evidence type="ECO:0000256" key="3">
    <source>
        <dbReference type="ARBA" id="ARBA00004742"/>
    </source>
</evidence>
<dbReference type="Gene3D" id="3.30.1490.20">
    <property type="entry name" value="ATP-grasp fold, A domain"/>
    <property type="match status" value="1"/>
</dbReference>
<feature type="domain" description="Pyruvate phosphate dikinase AMP/ATP-binding" evidence="16">
    <location>
        <begin position="113"/>
        <end position="417"/>
    </location>
</feature>
<dbReference type="GO" id="GO:0005524">
    <property type="term" value="F:ATP binding"/>
    <property type="evidence" value="ECO:0007669"/>
    <property type="project" value="UniProtKB-KW"/>
</dbReference>
<dbReference type="InterPro" id="IPR036637">
    <property type="entry name" value="Phosphohistidine_dom_sf"/>
</dbReference>
<keyword evidence="7" id="KW-0808">Transferase</keyword>
<evidence type="ECO:0000256" key="1">
    <source>
        <dbReference type="ARBA" id="ARBA00001946"/>
    </source>
</evidence>
<evidence type="ECO:0000256" key="7">
    <source>
        <dbReference type="ARBA" id="ARBA00022679"/>
    </source>
</evidence>
<feature type="domain" description="PEP-utilising enzyme mobile" evidence="15">
    <location>
        <begin position="463"/>
        <end position="534"/>
    </location>
</feature>
<evidence type="ECO:0000259" key="16">
    <source>
        <dbReference type="Pfam" id="PF01326"/>
    </source>
</evidence>
<organism evidence="17">
    <name type="scientific">uncultured Desulfobacterium sp</name>
    <dbReference type="NCBI Taxonomy" id="201089"/>
    <lineage>
        <taxon>Bacteria</taxon>
        <taxon>Pseudomonadati</taxon>
        <taxon>Thermodesulfobacteriota</taxon>
        <taxon>Desulfobacteria</taxon>
        <taxon>Desulfobacterales</taxon>
        <taxon>Desulfobacteriaceae</taxon>
        <taxon>Desulfobacterium</taxon>
        <taxon>environmental samples</taxon>
    </lineage>
</organism>
<dbReference type="SUPFAM" id="SSF56059">
    <property type="entry name" value="Glutathione synthetase ATP-binding domain-like"/>
    <property type="match status" value="1"/>
</dbReference>
<evidence type="ECO:0000256" key="5">
    <source>
        <dbReference type="ARBA" id="ARBA00011996"/>
    </source>
</evidence>
<reference evidence="17" key="1">
    <citation type="journal article" date="2011" name="Environ. Microbiol.">
        <title>Genomic insights into the metabolic potential of the polycyclic aromatic hydrocarbon degrading sulfate-reducing Deltaproteobacterium N47.</title>
        <authorList>
            <person name="Bergmann F."/>
            <person name="Selesi D."/>
            <person name="Weinmaier T."/>
            <person name="Tischler P."/>
            <person name="Rattei T."/>
            <person name="Meckenstock R.U."/>
        </authorList>
    </citation>
    <scope>NUCLEOTIDE SEQUENCE</scope>
</reference>
<dbReference type="Pfam" id="PF01326">
    <property type="entry name" value="PPDK_N"/>
    <property type="match status" value="1"/>
</dbReference>
<dbReference type="InterPro" id="IPR002192">
    <property type="entry name" value="PPDK_AMP/ATP-bd"/>
</dbReference>